<organism evidence="8 9">
    <name type="scientific">Lates japonicus</name>
    <name type="common">Japanese lates</name>
    <dbReference type="NCBI Taxonomy" id="270547"/>
    <lineage>
        <taxon>Eukaryota</taxon>
        <taxon>Metazoa</taxon>
        <taxon>Chordata</taxon>
        <taxon>Craniata</taxon>
        <taxon>Vertebrata</taxon>
        <taxon>Euteleostomi</taxon>
        <taxon>Actinopterygii</taxon>
        <taxon>Neopterygii</taxon>
        <taxon>Teleostei</taxon>
        <taxon>Neoteleostei</taxon>
        <taxon>Acanthomorphata</taxon>
        <taxon>Carangaria</taxon>
        <taxon>Carangaria incertae sedis</taxon>
        <taxon>Centropomidae</taxon>
        <taxon>Lates</taxon>
    </lineage>
</organism>
<feature type="compositionally biased region" description="Polar residues" evidence="6">
    <location>
        <begin position="361"/>
        <end position="377"/>
    </location>
</feature>
<dbReference type="Gene3D" id="1.10.287.1490">
    <property type="match status" value="1"/>
</dbReference>
<feature type="coiled-coil region" evidence="5">
    <location>
        <begin position="656"/>
        <end position="693"/>
    </location>
</feature>
<keyword evidence="2" id="KW-0963">Cytoplasm</keyword>
<evidence type="ECO:0000256" key="3">
    <source>
        <dbReference type="ARBA" id="ARBA00022553"/>
    </source>
</evidence>
<feature type="compositionally biased region" description="Low complexity" evidence="6">
    <location>
        <begin position="1224"/>
        <end position="1234"/>
    </location>
</feature>
<keyword evidence="9" id="KW-1185">Reference proteome</keyword>
<feature type="compositionally biased region" description="Polar residues" evidence="6">
    <location>
        <begin position="1206"/>
        <end position="1220"/>
    </location>
</feature>
<feature type="region of interest" description="Disordered" evidence="6">
    <location>
        <begin position="886"/>
        <end position="907"/>
    </location>
</feature>
<dbReference type="GO" id="GO:0005876">
    <property type="term" value="C:spindle microtubule"/>
    <property type="evidence" value="ECO:0007669"/>
    <property type="project" value="TreeGrafter"/>
</dbReference>
<evidence type="ECO:0000256" key="4">
    <source>
        <dbReference type="ARBA" id="ARBA00023054"/>
    </source>
</evidence>
<feature type="compositionally biased region" description="Polar residues" evidence="6">
    <location>
        <begin position="1115"/>
        <end position="1125"/>
    </location>
</feature>
<dbReference type="Proteomes" id="UP001279410">
    <property type="component" value="Unassembled WGS sequence"/>
</dbReference>
<evidence type="ECO:0000259" key="7">
    <source>
        <dbReference type="Pfam" id="PF21670"/>
    </source>
</evidence>
<feature type="compositionally biased region" description="Low complexity" evidence="6">
    <location>
        <begin position="821"/>
        <end position="836"/>
    </location>
</feature>
<dbReference type="PANTHER" id="PTHR18902:SF24">
    <property type="entry name" value="NUCLEAR MITOTIC APPARATUS PROTEIN 1"/>
    <property type="match status" value="1"/>
</dbReference>
<comment type="caution">
    <text evidence="8">The sequence shown here is derived from an EMBL/GenBank/DDBJ whole genome shotgun (WGS) entry which is preliminary data.</text>
</comment>
<dbReference type="GO" id="GO:0000922">
    <property type="term" value="C:spindle pole"/>
    <property type="evidence" value="ECO:0007669"/>
    <property type="project" value="TreeGrafter"/>
</dbReference>
<evidence type="ECO:0000313" key="9">
    <source>
        <dbReference type="Proteomes" id="UP001279410"/>
    </source>
</evidence>
<dbReference type="PANTHER" id="PTHR18902">
    <property type="entry name" value="NUCLEAR MITOTIC APPARATUS PROTEIN 1-RELATED"/>
    <property type="match status" value="1"/>
</dbReference>
<keyword evidence="4 5" id="KW-0175">Coiled coil</keyword>
<dbReference type="InterPro" id="IPR048724">
    <property type="entry name" value="NuMA_N_HOOK"/>
</dbReference>
<dbReference type="GO" id="GO:0008017">
    <property type="term" value="F:microtubule binding"/>
    <property type="evidence" value="ECO:0007669"/>
    <property type="project" value="TreeGrafter"/>
</dbReference>
<accession>A0AAD3MPQ0</accession>
<feature type="compositionally biased region" description="Polar residues" evidence="6">
    <location>
        <begin position="1143"/>
        <end position="1156"/>
    </location>
</feature>
<evidence type="ECO:0000313" key="8">
    <source>
        <dbReference type="EMBL" id="GLD57199.1"/>
    </source>
</evidence>
<sequence>MTINLGVKALLGWVNSIKLSDRDVTADDLQDGMVLLKVVYMLKKEPNPCFSHSTKDRFKLIADFVERDCRFSAARGTSLSWDNIRDGINLTVEISKVLLLLVYHDIMNDRSTLNTLDCDVEREIANLTGSFVMESEGCVYLSNGLDAYLARKHLPVSREIFERSATTSTSNVSTISSLSDDESPVFHRTQKIIFLDMQTVASSSVSKSPLQDIMNTPKFQMRKMQRQMIKERDYRDGLERELAAKLALIAQRESQINQLQYRLDKLKEEQGDQEQVIRAEINDLETKNSTLQMRLNEMLKQNKDLKSTSSLMERKMDELTEENGVLSSQMRSVCSRLAIFEAEVGRLTETQASAQEEWRSKTSNLESELNQATAQKEQLETLGSSLRKTEENMQSKENLLAQQQQENTQQREALHSLQEKVQQVEVLQGEIHSREEEIKTLKVSQSEKESRLLQAEEKLQILQTELSGVNTLIADKDQNISTLREELAAQVNLVEKAKEDAEANEKVLAEIKEESSKCRAVLQNEIQDLKGEIENISLKLVAKEQMLLKTQQESAQQIDLLQQQLVSVNAELNQCKEKHAVDLRLKEDVQGLQVATLRENEALVKEKEVLLARIHQVEKDQKGLERQLEAMAFEKERLAHTKQAIERENAASRKLESALQQELEILKLEKEKLLKENEKAEKIEMLTRELQEQLSAKSEAAEHYKTQMEKAVSHYNSKKQLLQESQQELADVKHSLEVKECEVKTITTENMLLQQDLEKAQTNEKKLLKTVASLEAQLAFADRNLRAQNKIHGKEQSATELYLEVPNTRSSIHAGVKRTMSSDSLDQSSLEDSLNSTRKLSAPDESSTPLVRSSERLAAKRRGLQAESLETLYFTPINAKQINRTSTESKMELDSARKNPSSSVKRRRTTQVINITMTKKTPGCNEDETFYSLASARSQPNLSSAHSAQPVTMELFDTPARRTSTASDQLIGLPGYRRSTVHSQTTSTFCVGAENEPDGGPDDWMRIAELQSRNKACPPHLKSSYPVESETGRGGAFIFTDEELRTGDPSDTIRRASMMPGQLQDSLVSHRHSLMLGQLGAAASTRSHRLSLMPGQLPSKTVSISQLRSPKGTKRSSSTLSIHQTSPEKKVKASCFPRPLTPKNKNVNSGPGSSQLHPVLSPADRRQSMMFTIENTPKNNNYLKKGLNKLRSSTRKSPRNSSKKSPAQTTARKYQENMPSGNPRAAVGRAGRAGSFKSPQVATKGQRKSPQTTSRTGKSPGLTASARKVYESVTTGDMDPDNEVE</sequence>
<feature type="region of interest" description="Disordered" evidence="6">
    <location>
        <begin position="389"/>
        <end position="413"/>
    </location>
</feature>
<evidence type="ECO:0000256" key="1">
    <source>
        <dbReference type="ARBA" id="ARBA00004496"/>
    </source>
</evidence>
<feature type="coiled-coil region" evidence="5">
    <location>
        <begin position="722"/>
        <end position="791"/>
    </location>
</feature>
<proteinExistence type="predicted"/>
<dbReference type="GO" id="GO:0005813">
    <property type="term" value="C:centrosome"/>
    <property type="evidence" value="ECO:0007669"/>
    <property type="project" value="TreeGrafter"/>
</dbReference>
<feature type="compositionally biased region" description="Basic and acidic residues" evidence="6">
    <location>
        <begin position="887"/>
        <end position="897"/>
    </location>
</feature>
<comment type="subcellular location">
    <subcellularLocation>
        <location evidence="1">Cytoplasm</location>
    </subcellularLocation>
</comment>
<gene>
    <name evidence="8" type="ORF">AKAME5_000945700</name>
</gene>
<feature type="coiled-coil region" evidence="5">
    <location>
        <begin position="221"/>
        <end position="322"/>
    </location>
</feature>
<feature type="region of interest" description="Disordered" evidence="6">
    <location>
        <begin position="1190"/>
        <end position="1285"/>
    </location>
</feature>
<evidence type="ECO:0000256" key="2">
    <source>
        <dbReference type="ARBA" id="ARBA00022490"/>
    </source>
</evidence>
<name>A0AAD3MPQ0_LATJO</name>
<feature type="compositionally biased region" description="Polar residues" evidence="6">
    <location>
        <begin position="1098"/>
        <end position="1108"/>
    </location>
</feature>
<dbReference type="CDD" id="cd22224">
    <property type="entry name" value="HkD_NuMA"/>
    <property type="match status" value="1"/>
</dbReference>
<feature type="region of interest" description="Disordered" evidence="6">
    <location>
        <begin position="1094"/>
        <end position="1160"/>
    </location>
</feature>
<feature type="non-terminal residue" evidence="8">
    <location>
        <position position="1285"/>
    </location>
</feature>
<keyword evidence="3" id="KW-0597">Phosphoprotein</keyword>
<dbReference type="EMBL" id="BRZM01000029">
    <property type="protein sequence ID" value="GLD57199.1"/>
    <property type="molecule type" value="Genomic_DNA"/>
</dbReference>
<dbReference type="GO" id="GO:0000132">
    <property type="term" value="P:establishment of mitotic spindle orientation"/>
    <property type="evidence" value="ECO:0007669"/>
    <property type="project" value="TreeGrafter"/>
</dbReference>
<evidence type="ECO:0000256" key="5">
    <source>
        <dbReference type="SAM" id="Coils"/>
    </source>
</evidence>
<dbReference type="SUPFAM" id="SSF57997">
    <property type="entry name" value="Tropomyosin"/>
    <property type="match status" value="1"/>
</dbReference>
<feature type="region of interest" description="Disordered" evidence="6">
    <location>
        <begin position="351"/>
        <end position="377"/>
    </location>
</feature>
<feature type="region of interest" description="Disordered" evidence="6">
    <location>
        <begin position="816"/>
        <end position="852"/>
    </location>
</feature>
<dbReference type="InterPro" id="IPR051841">
    <property type="entry name" value="MT-Golgi_org_protein"/>
</dbReference>
<dbReference type="GO" id="GO:0005737">
    <property type="term" value="C:cytoplasm"/>
    <property type="evidence" value="ECO:0007669"/>
    <property type="project" value="UniProtKB-SubCell"/>
</dbReference>
<dbReference type="Pfam" id="PF21670">
    <property type="entry name" value="HOOK_N_NuMA"/>
    <property type="match status" value="1"/>
</dbReference>
<evidence type="ECO:0000256" key="6">
    <source>
        <dbReference type="SAM" id="MobiDB-lite"/>
    </source>
</evidence>
<feature type="domain" description="Nuclear mitotic apparatus protein 1 N-terminal hook" evidence="7">
    <location>
        <begin position="5"/>
        <end position="152"/>
    </location>
</feature>
<reference evidence="8" key="1">
    <citation type="submission" date="2022-08" db="EMBL/GenBank/DDBJ databases">
        <title>Genome sequencing of akame (Lates japonicus).</title>
        <authorList>
            <person name="Hashiguchi Y."/>
            <person name="Takahashi H."/>
        </authorList>
    </citation>
    <scope>NUCLEOTIDE SEQUENCE</scope>
    <source>
        <strain evidence="8">Kochi</strain>
    </source>
</reference>
<feature type="compositionally biased region" description="Basic residues" evidence="6">
    <location>
        <begin position="1190"/>
        <end position="1202"/>
    </location>
</feature>
<protein>
    <submittedName>
        <fullName evidence="8">Nuclear mitotic apparatus protein 1</fullName>
    </submittedName>
</protein>
<feature type="compositionally biased region" description="Low complexity" evidence="6">
    <location>
        <begin position="397"/>
        <end position="411"/>
    </location>
</feature>
<feature type="compositionally biased region" description="Polar residues" evidence="6">
    <location>
        <begin position="1237"/>
        <end position="1257"/>
    </location>
</feature>